<reference evidence="1 2" key="1">
    <citation type="submission" date="2013-11" db="EMBL/GenBank/DDBJ databases">
        <title>Opisthorchis viverrini - life in the bile duct.</title>
        <authorList>
            <person name="Young N.D."/>
            <person name="Nagarajan N."/>
            <person name="Lin S.J."/>
            <person name="Korhonen P.K."/>
            <person name="Jex A.R."/>
            <person name="Hall R.S."/>
            <person name="Safavi-Hemami H."/>
            <person name="Kaewkong W."/>
            <person name="Bertrand D."/>
            <person name="Gao S."/>
            <person name="Seet Q."/>
            <person name="Wongkham S."/>
            <person name="Teh B.T."/>
            <person name="Wongkham C."/>
            <person name="Intapan P.M."/>
            <person name="Maleewong W."/>
            <person name="Yang X."/>
            <person name="Hu M."/>
            <person name="Wang Z."/>
            <person name="Hofmann A."/>
            <person name="Sternberg P.W."/>
            <person name="Tan P."/>
            <person name="Wang J."/>
            <person name="Gasser R.B."/>
        </authorList>
    </citation>
    <scope>NUCLEOTIDE SEQUENCE [LARGE SCALE GENOMIC DNA]</scope>
</reference>
<name>A0A074ZNC9_OPIVI</name>
<dbReference type="RefSeq" id="XP_009168990.1">
    <property type="nucleotide sequence ID" value="XM_009170726.1"/>
</dbReference>
<dbReference type="EMBL" id="KL596727">
    <property type="protein sequence ID" value="KER27257.1"/>
    <property type="molecule type" value="Genomic_DNA"/>
</dbReference>
<evidence type="ECO:0000313" key="2">
    <source>
        <dbReference type="Proteomes" id="UP000054324"/>
    </source>
</evidence>
<protein>
    <submittedName>
        <fullName evidence="1">Uncharacterized protein</fullName>
    </submittedName>
</protein>
<dbReference type="AlphaFoldDB" id="A0A074ZNC9"/>
<gene>
    <name evidence="1" type="ORF">T265_05661</name>
</gene>
<evidence type="ECO:0000313" key="1">
    <source>
        <dbReference type="EMBL" id="KER27257.1"/>
    </source>
</evidence>
<keyword evidence="2" id="KW-1185">Reference proteome</keyword>
<dbReference type="GeneID" id="20319843"/>
<dbReference type="Proteomes" id="UP000054324">
    <property type="component" value="Unassembled WGS sequence"/>
</dbReference>
<dbReference type="KEGG" id="ovi:T265_05661"/>
<proteinExistence type="predicted"/>
<organism evidence="1 2">
    <name type="scientific">Opisthorchis viverrini</name>
    <name type="common">Southeast Asian liver fluke</name>
    <dbReference type="NCBI Taxonomy" id="6198"/>
    <lineage>
        <taxon>Eukaryota</taxon>
        <taxon>Metazoa</taxon>
        <taxon>Spiralia</taxon>
        <taxon>Lophotrochozoa</taxon>
        <taxon>Platyhelminthes</taxon>
        <taxon>Trematoda</taxon>
        <taxon>Digenea</taxon>
        <taxon>Opisthorchiida</taxon>
        <taxon>Opisthorchiata</taxon>
        <taxon>Opisthorchiidae</taxon>
        <taxon>Opisthorchis</taxon>
    </lineage>
</organism>
<accession>A0A074ZNC9</accession>
<dbReference type="CTD" id="20319843"/>
<sequence length="196" mass="22404">MYRDISNIVPTERQESLVKPIQLLKNIMNERDSFGFQTSRFVAYKQGSNRPTENVATQSPTYLTVQLTVARWITRLIFFMPTTPHIKAFSNAVKDGNDTPRNFSTNDCEAPSEAIKHELQSQLCADNFQKIPIKTNRKKVTADEGDFWTEHIRKEVHHFDANVFISPTGVLQENALCVERAASGTRHNFRKFSSVV</sequence>
<dbReference type="OrthoDB" id="10564023at2759"/>